<evidence type="ECO:0000313" key="2">
    <source>
        <dbReference type="EMBL" id="MBC8518810.1"/>
    </source>
</evidence>
<dbReference type="InterPro" id="IPR021313">
    <property type="entry name" value="DUF2909"/>
</dbReference>
<feature type="transmembrane region" description="Helical" evidence="1">
    <location>
        <begin position="37"/>
        <end position="60"/>
    </location>
</feature>
<keyword evidence="1 2" id="KW-0812">Transmembrane</keyword>
<comment type="caution">
    <text evidence="2">The sequence shown here is derived from an EMBL/GenBank/DDBJ whole genome shotgun (WGS) entry which is preliminary data.</text>
</comment>
<accession>A0A8J6P3U3</accession>
<sequence>MKFPVLLMLGLIVLSLASGMFFLAKDDGKGNRVVKSLTFRIILSLILFAMLIIGAVFNVIDPNTLTPSIVAPAK</sequence>
<evidence type="ECO:0000313" key="3">
    <source>
        <dbReference type="Proteomes" id="UP000654401"/>
    </source>
</evidence>
<name>A0A8J6P3U3_9GAMM</name>
<proteinExistence type="predicted"/>
<feature type="transmembrane region" description="Helical" evidence="1">
    <location>
        <begin position="6"/>
        <end position="25"/>
    </location>
</feature>
<reference evidence="2 3" key="1">
    <citation type="submission" date="2020-08" db="EMBL/GenBank/DDBJ databases">
        <title>Bridging the membrane lipid divide: bacteria of the FCB group superphylum have the potential to synthesize archaeal ether lipids.</title>
        <authorList>
            <person name="Villanueva L."/>
            <person name="Von Meijenfeldt F.A.B."/>
            <person name="Westbye A.B."/>
            <person name="Yadav S."/>
            <person name="Hopmans E.C."/>
            <person name="Dutilh B.E."/>
            <person name="Sinninghe Damste J.S."/>
        </authorList>
    </citation>
    <scope>NUCLEOTIDE SEQUENCE [LARGE SCALE GENOMIC DNA]</scope>
    <source>
        <strain evidence="2">NIOZ-UU100</strain>
    </source>
</reference>
<dbReference type="AlphaFoldDB" id="A0A8J6P3U3"/>
<dbReference type="Proteomes" id="UP000654401">
    <property type="component" value="Unassembled WGS sequence"/>
</dbReference>
<dbReference type="EMBL" id="JACNFK010000005">
    <property type="protein sequence ID" value="MBC8518810.1"/>
    <property type="molecule type" value="Genomic_DNA"/>
</dbReference>
<protein>
    <submittedName>
        <fullName evidence="2">Twin transmembrane helix small protein</fullName>
    </submittedName>
</protein>
<dbReference type="NCBIfam" id="NF033233">
    <property type="entry name" value="twin_helix"/>
    <property type="match status" value="1"/>
</dbReference>
<keyword evidence="1" id="KW-0472">Membrane</keyword>
<keyword evidence="1" id="KW-1133">Transmembrane helix</keyword>
<dbReference type="Pfam" id="PF11137">
    <property type="entry name" value="DUF2909"/>
    <property type="match status" value="1"/>
</dbReference>
<evidence type="ECO:0000256" key="1">
    <source>
        <dbReference type="SAM" id="Phobius"/>
    </source>
</evidence>
<gene>
    <name evidence="2" type="ORF">H8D24_00185</name>
</gene>
<organism evidence="2 3">
    <name type="scientific">Candidatus Thiopontia autotrophica</name>
    <dbReference type="NCBI Taxonomy" id="2841688"/>
    <lineage>
        <taxon>Bacteria</taxon>
        <taxon>Pseudomonadati</taxon>
        <taxon>Pseudomonadota</taxon>
        <taxon>Gammaproteobacteria</taxon>
        <taxon>Candidatus Thiopontia</taxon>
    </lineage>
</organism>